<dbReference type="Gene3D" id="2.30.30.60">
    <property type="match status" value="1"/>
</dbReference>
<dbReference type="SUPFAM" id="SSF50182">
    <property type="entry name" value="Sm-like ribonucleoproteins"/>
    <property type="match status" value="1"/>
</dbReference>
<reference evidence="8" key="1">
    <citation type="submission" date="2016-11" db="EMBL/GenBank/DDBJ databases">
        <authorList>
            <person name="Varghese N."/>
            <person name="Submissions S."/>
        </authorList>
    </citation>
    <scope>NUCLEOTIDE SEQUENCE [LARGE SCALE GENOMIC DNA]</scope>
    <source>
        <strain evidence="8">UWOS</strain>
    </source>
</reference>
<name>A0A1M6RMJ8_9BACT</name>
<dbReference type="PANTHER" id="PTHR30414">
    <property type="entry name" value="MINICONDUCTANCE MECHANOSENSITIVE CHANNEL YBDG"/>
    <property type="match status" value="1"/>
</dbReference>
<evidence type="ECO:0000256" key="4">
    <source>
        <dbReference type="ARBA" id="ARBA00023136"/>
    </source>
</evidence>
<dbReference type="InterPro" id="IPR010920">
    <property type="entry name" value="LSM_dom_sf"/>
</dbReference>
<dbReference type="InterPro" id="IPR023408">
    <property type="entry name" value="MscS_beta-dom_sf"/>
</dbReference>
<evidence type="ECO:0000259" key="6">
    <source>
        <dbReference type="Pfam" id="PF00924"/>
    </source>
</evidence>
<dbReference type="GO" id="GO:0005886">
    <property type="term" value="C:plasma membrane"/>
    <property type="evidence" value="ECO:0007669"/>
    <property type="project" value="TreeGrafter"/>
</dbReference>
<dbReference type="RefSeq" id="WP_073302681.1">
    <property type="nucleotide sequence ID" value="NZ_FRAW01000004.1"/>
</dbReference>
<dbReference type="Proteomes" id="UP000184275">
    <property type="component" value="Unassembled WGS sequence"/>
</dbReference>
<gene>
    <name evidence="7" type="ORF">SAMN05720469_10454</name>
</gene>
<organism evidence="7 8">
    <name type="scientific">Fibrobacter intestinalis</name>
    <dbReference type="NCBI Taxonomy" id="28122"/>
    <lineage>
        <taxon>Bacteria</taxon>
        <taxon>Pseudomonadati</taxon>
        <taxon>Fibrobacterota</taxon>
        <taxon>Fibrobacteria</taxon>
        <taxon>Fibrobacterales</taxon>
        <taxon>Fibrobacteraceae</taxon>
        <taxon>Fibrobacter</taxon>
    </lineage>
</organism>
<sequence>MRDIFGIYRGLAVLIALSALALIVARHLLFPFFKKIAQKSKNKFDDLLLKYRTVERAVHLVPAIIFYVLLPHVLPKESILFQLLFTFNNIYFIVISFLIFDSFLHACASHILSKSHKQGLPIQGVRQALFLVGLLFCTILVISQLTGKSPVILLSGLGALATVFMLIFRDSILGFTAGVQIASLDLVRTGDWIEIPKEGINGTVQSVTLTSIRIINWDNTVSILPAYSLVSTPFKNWRLMEESGRRRIQRSLLIDARSLAPLSEEQIKHLNNNPLYRPVLENLASTFPKDEKPLNLTVFRLCVDAFLRTIPEIDTSRTLIVRELESKSYGIPLEIYLFTTTSKWIPYENFSSTLIDRLMARLPEFGLTLYQRP</sequence>
<feature type="domain" description="Mechanosensitive ion channel MscS" evidence="6">
    <location>
        <begin position="170"/>
        <end position="238"/>
    </location>
</feature>
<protein>
    <submittedName>
        <fullName evidence="7">Miniconductance mechanosensitive channel</fullName>
    </submittedName>
</protein>
<feature type="transmembrane region" description="Helical" evidence="5">
    <location>
        <begin position="90"/>
        <end position="112"/>
    </location>
</feature>
<dbReference type="AlphaFoldDB" id="A0A1M6RMJ8"/>
<keyword evidence="8" id="KW-1185">Reference proteome</keyword>
<evidence type="ECO:0000256" key="5">
    <source>
        <dbReference type="SAM" id="Phobius"/>
    </source>
</evidence>
<evidence type="ECO:0000256" key="2">
    <source>
        <dbReference type="ARBA" id="ARBA00022692"/>
    </source>
</evidence>
<dbReference type="Pfam" id="PF00924">
    <property type="entry name" value="MS_channel_2nd"/>
    <property type="match status" value="1"/>
</dbReference>
<proteinExistence type="predicted"/>
<keyword evidence="3 5" id="KW-1133">Transmembrane helix</keyword>
<dbReference type="EMBL" id="FRAW01000004">
    <property type="protein sequence ID" value="SHK33666.1"/>
    <property type="molecule type" value="Genomic_DNA"/>
</dbReference>
<accession>A0A1M6RMJ8</accession>
<evidence type="ECO:0000256" key="1">
    <source>
        <dbReference type="ARBA" id="ARBA00004370"/>
    </source>
</evidence>
<dbReference type="InterPro" id="IPR006685">
    <property type="entry name" value="MscS_channel_2nd"/>
</dbReference>
<feature type="transmembrane region" description="Helical" evidence="5">
    <location>
        <begin position="151"/>
        <end position="168"/>
    </location>
</feature>
<feature type="transmembrane region" description="Helical" evidence="5">
    <location>
        <begin position="124"/>
        <end position="145"/>
    </location>
</feature>
<comment type="subcellular location">
    <subcellularLocation>
        <location evidence="1">Membrane</location>
    </subcellularLocation>
</comment>
<dbReference type="GO" id="GO:0008381">
    <property type="term" value="F:mechanosensitive monoatomic ion channel activity"/>
    <property type="evidence" value="ECO:0007669"/>
    <property type="project" value="InterPro"/>
</dbReference>
<evidence type="ECO:0000313" key="7">
    <source>
        <dbReference type="EMBL" id="SHK33666.1"/>
    </source>
</evidence>
<feature type="transmembrane region" description="Helical" evidence="5">
    <location>
        <begin position="6"/>
        <end position="33"/>
    </location>
</feature>
<evidence type="ECO:0000256" key="3">
    <source>
        <dbReference type="ARBA" id="ARBA00022989"/>
    </source>
</evidence>
<keyword evidence="4 5" id="KW-0472">Membrane</keyword>
<feature type="transmembrane region" description="Helical" evidence="5">
    <location>
        <begin position="53"/>
        <end position="70"/>
    </location>
</feature>
<dbReference type="InterPro" id="IPR030192">
    <property type="entry name" value="YbdG"/>
</dbReference>
<evidence type="ECO:0000313" key="8">
    <source>
        <dbReference type="Proteomes" id="UP000184275"/>
    </source>
</evidence>
<dbReference type="PANTHER" id="PTHR30414:SF0">
    <property type="entry name" value="MINICONDUCTANCE MECHANOSENSITIVE CHANNEL YBDG"/>
    <property type="match status" value="1"/>
</dbReference>
<dbReference type="GO" id="GO:0071470">
    <property type="term" value="P:cellular response to osmotic stress"/>
    <property type="evidence" value="ECO:0007669"/>
    <property type="project" value="InterPro"/>
</dbReference>
<keyword evidence="2 5" id="KW-0812">Transmembrane</keyword>